<keyword evidence="8" id="KW-1185">Reference proteome</keyword>
<dbReference type="SUPFAM" id="SSF88946">
    <property type="entry name" value="Sigma2 domain of RNA polymerase sigma factors"/>
    <property type="match status" value="1"/>
</dbReference>
<dbReference type="InterPro" id="IPR014284">
    <property type="entry name" value="RNA_pol_sigma-70_dom"/>
</dbReference>
<evidence type="ECO:0000256" key="2">
    <source>
        <dbReference type="ARBA" id="ARBA00023015"/>
    </source>
</evidence>
<evidence type="ECO:0000313" key="8">
    <source>
        <dbReference type="Proteomes" id="UP001593833"/>
    </source>
</evidence>
<protein>
    <submittedName>
        <fullName evidence="7">RNA polymerase sigma factor</fullName>
    </submittedName>
</protein>
<dbReference type="NCBIfam" id="TIGR02937">
    <property type="entry name" value="sigma70-ECF"/>
    <property type="match status" value="1"/>
</dbReference>
<keyword evidence="2" id="KW-0805">Transcription regulation</keyword>
<evidence type="ECO:0000313" key="7">
    <source>
        <dbReference type="EMBL" id="MFC1572859.1"/>
    </source>
</evidence>
<evidence type="ECO:0000256" key="4">
    <source>
        <dbReference type="ARBA" id="ARBA00023125"/>
    </source>
</evidence>
<evidence type="ECO:0000259" key="6">
    <source>
        <dbReference type="Pfam" id="PF04542"/>
    </source>
</evidence>
<dbReference type="Gene3D" id="1.10.10.10">
    <property type="entry name" value="Winged helix-like DNA-binding domain superfamily/Winged helix DNA-binding domain"/>
    <property type="match status" value="1"/>
</dbReference>
<comment type="caution">
    <text evidence="7">The sequence shown here is derived from an EMBL/GenBank/DDBJ whole genome shotgun (WGS) entry which is preliminary data.</text>
</comment>
<evidence type="ECO:0000256" key="1">
    <source>
        <dbReference type="ARBA" id="ARBA00010641"/>
    </source>
</evidence>
<comment type="similarity">
    <text evidence="1">Belongs to the sigma-70 factor family. ECF subfamily.</text>
</comment>
<accession>A0ABV6YL11</accession>
<dbReference type="Pfam" id="PF04542">
    <property type="entry name" value="Sigma70_r2"/>
    <property type="match status" value="1"/>
</dbReference>
<gene>
    <name evidence="7" type="ORF">ACFL6M_04590</name>
</gene>
<dbReference type="Gene3D" id="1.10.1740.10">
    <property type="match status" value="1"/>
</dbReference>
<keyword evidence="5" id="KW-0804">Transcription</keyword>
<dbReference type="PANTHER" id="PTHR43133:SF8">
    <property type="entry name" value="RNA POLYMERASE SIGMA FACTOR HI_1459-RELATED"/>
    <property type="match status" value="1"/>
</dbReference>
<dbReference type="InterPro" id="IPR007627">
    <property type="entry name" value="RNA_pol_sigma70_r2"/>
</dbReference>
<dbReference type="InterPro" id="IPR013324">
    <property type="entry name" value="RNA_pol_sigma_r3/r4-like"/>
</dbReference>
<dbReference type="Proteomes" id="UP001593833">
    <property type="component" value="Unassembled WGS sequence"/>
</dbReference>
<dbReference type="SUPFAM" id="SSF88659">
    <property type="entry name" value="Sigma3 and sigma4 domains of RNA polymerase sigma factors"/>
    <property type="match status" value="1"/>
</dbReference>
<evidence type="ECO:0000256" key="5">
    <source>
        <dbReference type="ARBA" id="ARBA00023163"/>
    </source>
</evidence>
<evidence type="ECO:0000256" key="3">
    <source>
        <dbReference type="ARBA" id="ARBA00023082"/>
    </source>
</evidence>
<proteinExistence type="inferred from homology"/>
<reference evidence="7 8" key="1">
    <citation type="submission" date="2024-09" db="EMBL/GenBank/DDBJ databases">
        <authorList>
            <person name="D'Angelo T."/>
        </authorList>
    </citation>
    <scope>NUCLEOTIDE SEQUENCE [LARGE SCALE GENOMIC DNA]</scope>
    <source>
        <strain evidence="7">SAG AM-320-E07</strain>
    </source>
</reference>
<dbReference type="InterPro" id="IPR039425">
    <property type="entry name" value="RNA_pol_sigma-70-like"/>
</dbReference>
<dbReference type="InterPro" id="IPR036388">
    <property type="entry name" value="WH-like_DNA-bd_sf"/>
</dbReference>
<dbReference type="InterPro" id="IPR013325">
    <property type="entry name" value="RNA_pol_sigma_r2"/>
</dbReference>
<name>A0ABV6YL11_UNCEI</name>
<sequence length="199" mass="22670">MGGKVTRNVSDEELVRRAQARPTCEEEREAGAELLTRYQSRVYGLCFYYVGNPELARDLAQDVLLRAYENLGSFRATSRFAAWIYAITRNRCRSELKRAKVAVAEEVDPDQLEGRSSDPVDELVRRSDEETLMALIRERLSKEEQTALWLRCVEKMPLATLTGLLDLDQASGARTVLQRARRKLRAAMDADPSLGFREK</sequence>
<organism evidence="7 8">
    <name type="scientific">Eiseniibacteriota bacterium</name>
    <dbReference type="NCBI Taxonomy" id="2212470"/>
    <lineage>
        <taxon>Bacteria</taxon>
        <taxon>Candidatus Eiseniibacteriota</taxon>
    </lineage>
</organism>
<keyword evidence="4" id="KW-0238">DNA-binding</keyword>
<feature type="domain" description="RNA polymerase sigma-70 region 2" evidence="6">
    <location>
        <begin position="34"/>
        <end position="100"/>
    </location>
</feature>
<dbReference type="EMBL" id="JBHPKH010000045">
    <property type="protein sequence ID" value="MFC1572859.1"/>
    <property type="molecule type" value="Genomic_DNA"/>
</dbReference>
<keyword evidence="3" id="KW-0731">Sigma factor</keyword>
<dbReference type="PANTHER" id="PTHR43133">
    <property type="entry name" value="RNA POLYMERASE ECF-TYPE SIGMA FACTO"/>
    <property type="match status" value="1"/>
</dbReference>